<keyword evidence="2" id="KW-1133">Transmembrane helix</keyword>
<keyword evidence="2" id="KW-0812">Transmembrane</keyword>
<dbReference type="PANTHER" id="PTHR33825:SF14">
    <property type="entry name" value="CHITINASE-LIKE PROTEIN"/>
    <property type="match status" value="1"/>
</dbReference>
<feature type="region of interest" description="Disordered" evidence="1">
    <location>
        <begin position="307"/>
        <end position="336"/>
    </location>
</feature>
<dbReference type="AlphaFoldDB" id="A0ABD1YQC8"/>
<feature type="transmembrane region" description="Helical" evidence="2">
    <location>
        <begin position="154"/>
        <end position="180"/>
    </location>
</feature>
<evidence type="ECO:0000256" key="2">
    <source>
        <dbReference type="SAM" id="Phobius"/>
    </source>
</evidence>
<evidence type="ECO:0000313" key="3">
    <source>
        <dbReference type="EMBL" id="KAL2631627.1"/>
    </source>
</evidence>
<keyword evidence="2" id="KW-0472">Membrane</keyword>
<dbReference type="Proteomes" id="UP001605036">
    <property type="component" value="Unassembled WGS sequence"/>
</dbReference>
<comment type="caution">
    <text evidence="3">The sequence shown here is derived from an EMBL/GenBank/DDBJ whole genome shotgun (WGS) entry which is preliminary data.</text>
</comment>
<proteinExistence type="predicted"/>
<sequence length="401" mass="43216">MSMVRAHLQPYTVSSVSLWKGTAPPYGTQLNWASQCTARGGLFSLPLGLRAPKNSDQRRAGFELLPFRSRPILSEQTFRRWLGASSSPRTVRSNSSSSVATNSPAVDRLGENWNETSFGETGVVSQEFSSSVALPPAMIPRSLRLTQLSIVEQAFLLLGFIASVTSFALFALVITAIPALNALRKAAVSMEKLAEVAAEELPGTMAAIRLSGMEISDLTLELNDLSQEISDGMKSSARAVRAAEVGIRRMGEAAASQTLAMLHERASVPVEVVKPAVASAAATTLQAVAQAQQIVLGLVSHPRSWLSRKGNQVEKEKPVNGDLTAESESSTAVKSEDMVSQEESSLLLDERDVTLYASSDAYLRPDEADFLLFDVADILQQSLHVMGEILPALLRCFVLRS</sequence>
<reference evidence="3 4" key="1">
    <citation type="submission" date="2024-09" db="EMBL/GenBank/DDBJ databases">
        <title>Chromosome-scale assembly of Riccia fluitans.</title>
        <authorList>
            <person name="Paukszto L."/>
            <person name="Sawicki J."/>
            <person name="Karawczyk K."/>
            <person name="Piernik-Szablinska J."/>
            <person name="Szczecinska M."/>
            <person name="Mazdziarz M."/>
        </authorList>
    </citation>
    <scope>NUCLEOTIDE SEQUENCE [LARGE SCALE GENOMIC DNA]</scope>
    <source>
        <strain evidence="3">Rf_01</strain>
        <tissue evidence="3">Aerial parts of the thallus</tissue>
    </source>
</reference>
<protein>
    <submittedName>
        <fullName evidence="3">Uncharacterized protein</fullName>
    </submittedName>
</protein>
<accession>A0ABD1YQC8</accession>
<feature type="compositionally biased region" description="Low complexity" evidence="1">
    <location>
        <begin position="86"/>
        <end position="104"/>
    </location>
</feature>
<evidence type="ECO:0000256" key="1">
    <source>
        <dbReference type="SAM" id="MobiDB-lite"/>
    </source>
</evidence>
<feature type="region of interest" description="Disordered" evidence="1">
    <location>
        <begin position="86"/>
        <end position="106"/>
    </location>
</feature>
<keyword evidence="4" id="KW-1185">Reference proteome</keyword>
<gene>
    <name evidence="3" type="ORF">R1flu_016313</name>
</gene>
<evidence type="ECO:0000313" key="4">
    <source>
        <dbReference type="Proteomes" id="UP001605036"/>
    </source>
</evidence>
<dbReference type="PANTHER" id="PTHR33825">
    <property type="entry name" value="CHITINASE-LIKE PROTEIN"/>
    <property type="match status" value="1"/>
</dbReference>
<organism evidence="3 4">
    <name type="scientific">Riccia fluitans</name>
    <dbReference type="NCBI Taxonomy" id="41844"/>
    <lineage>
        <taxon>Eukaryota</taxon>
        <taxon>Viridiplantae</taxon>
        <taxon>Streptophyta</taxon>
        <taxon>Embryophyta</taxon>
        <taxon>Marchantiophyta</taxon>
        <taxon>Marchantiopsida</taxon>
        <taxon>Marchantiidae</taxon>
        <taxon>Marchantiales</taxon>
        <taxon>Ricciaceae</taxon>
        <taxon>Riccia</taxon>
    </lineage>
</organism>
<dbReference type="EMBL" id="JBHFFA010000004">
    <property type="protein sequence ID" value="KAL2631627.1"/>
    <property type="molecule type" value="Genomic_DNA"/>
</dbReference>
<name>A0ABD1YQC8_9MARC</name>